<feature type="signal peptide" evidence="1">
    <location>
        <begin position="1"/>
        <end position="18"/>
    </location>
</feature>
<evidence type="ECO:0000313" key="2">
    <source>
        <dbReference type="EMBL" id="WKA06667.1"/>
    </source>
</evidence>
<name>A0ABY9DGC3_VITVI</name>
<dbReference type="PANTHER" id="PTHR47481:SF22">
    <property type="entry name" value="RETROTRANSPOSON GAG DOMAIN-CONTAINING PROTEIN"/>
    <property type="match status" value="1"/>
</dbReference>
<keyword evidence="1" id="KW-0732">Signal</keyword>
<reference evidence="2 3" key="1">
    <citation type="journal article" date="2023" name="Hortic Res">
        <title>The complete reference genome for grapevine (Vitis vinifera L.) genetics and breeding.</title>
        <authorList>
            <person name="Shi X."/>
            <person name="Cao S."/>
            <person name="Wang X."/>
            <person name="Huang S."/>
            <person name="Wang Y."/>
            <person name="Liu Z."/>
            <person name="Liu W."/>
            <person name="Leng X."/>
            <person name="Peng Y."/>
            <person name="Wang N."/>
            <person name="Wang Y."/>
            <person name="Ma Z."/>
            <person name="Xu X."/>
            <person name="Zhang F."/>
            <person name="Xue H."/>
            <person name="Zhong H."/>
            <person name="Wang Y."/>
            <person name="Zhang K."/>
            <person name="Velt A."/>
            <person name="Avia K."/>
            <person name="Holtgrawe D."/>
            <person name="Grimplet J."/>
            <person name="Matus J.T."/>
            <person name="Ware D."/>
            <person name="Wu X."/>
            <person name="Wang H."/>
            <person name="Liu C."/>
            <person name="Fang Y."/>
            <person name="Rustenholz C."/>
            <person name="Cheng Z."/>
            <person name="Xiao H."/>
            <person name="Zhou Y."/>
        </authorList>
    </citation>
    <scope>NUCLEOTIDE SEQUENCE [LARGE SCALE GENOMIC DNA]</scope>
    <source>
        <strain evidence="3">cv. Pinot noir / PN40024</strain>
        <tissue evidence="2">Leaf</tissue>
    </source>
</reference>
<proteinExistence type="predicted"/>
<evidence type="ECO:0008006" key="4">
    <source>
        <dbReference type="Google" id="ProtNLM"/>
    </source>
</evidence>
<evidence type="ECO:0000256" key="1">
    <source>
        <dbReference type="SAM" id="SignalP"/>
    </source>
</evidence>
<gene>
    <name evidence="2" type="ORF">VitviT2T_024558</name>
</gene>
<sequence length="165" mass="18546">MTVLPTLLSTIILSQVACCTTSHELWITLEHLFTLKSKTKLLQLKIQIQSLRKGSMTMSDYFAKMENTVDQCAMAGCFVSEEDLVFYILVGLGSEYVPIVYSITTRNSTDHLSLNEIHALLLNQERRIEQLYATTSDSHHLSANFFAHENEGNHGRGKGNLNPRG</sequence>
<protein>
    <recommendedName>
        <fullName evidence="4">Retrotransposon gag domain-containing protein</fullName>
    </recommendedName>
</protein>
<keyword evidence="3" id="KW-1185">Reference proteome</keyword>
<dbReference type="Proteomes" id="UP001227230">
    <property type="component" value="Chromosome 16"/>
</dbReference>
<dbReference type="PANTHER" id="PTHR47481">
    <property type="match status" value="1"/>
</dbReference>
<dbReference type="EMBL" id="CP126663">
    <property type="protein sequence ID" value="WKA06667.1"/>
    <property type="molecule type" value="Genomic_DNA"/>
</dbReference>
<evidence type="ECO:0000313" key="3">
    <source>
        <dbReference type="Proteomes" id="UP001227230"/>
    </source>
</evidence>
<organism evidence="2 3">
    <name type="scientific">Vitis vinifera</name>
    <name type="common">Grape</name>
    <dbReference type="NCBI Taxonomy" id="29760"/>
    <lineage>
        <taxon>Eukaryota</taxon>
        <taxon>Viridiplantae</taxon>
        <taxon>Streptophyta</taxon>
        <taxon>Embryophyta</taxon>
        <taxon>Tracheophyta</taxon>
        <taxon>Spermatophyta</taxon>
        <taxon>Magnoliopsida</taxon>
        <taxon>eudicotyledons</taxon>
        <taxon>Gunneridae</taxon>
        <taxon>Pentapetalae</taxon>
        <taxon>rosids</taxon>
        <taxon>Vitales</taxon>
        <taxon>Vitaceae</taxon>
        <taxon>Viteae</taxon>
        <taxon>Vitis</taxon>
    </lineage>
</organism>
<feature type="chain" id="PRO_5046251723" description="Retrotransposon gag domain-containing protein" evidence="1">
    <location>
        <begin position="19"/>
        <end position="165"/>
    </location>
</feature>
<accession>A0ABY9DGC3</accession>
<dbReference type="Pfam" id="PF14223">
    <property type="entry name" value="Retrotran_gag_2"/>
    <property type="match status" value="1"/>
</dbReference>